<keyword evidence="1" id="KW-1015">Disulfide bond</keyword>
<dbReference type="InterPro" id="IPR050098">
    <property type="entry name" value="TFPI/VKTCI-like"/>
</dbReference>
<protein>
    <recommendedName>
        <fullName evidence="3">BPTI/Kunitz inhibitor domain-containing protein</fullName>
    </recommendedName>
</protein>
<reference evidence="4 5" key="1">
    <citation type="submission" date="2024-04" db="EMBL/GenBank/DDBJ databases">
        <authorList>
            <consortium name="Genoscope - CEA"/>
            <person name="William W."/>
        </authorList>
    </citation>
    <scope>NUCLEOTIDE SEQUENCE [LARGE SCALE GENOMIC DNA]</scope>
</reference>
<dbReference type="InterPro" id="IPR036880">
    <property type="entry name" value="Kunitz_BPTI_sf"/>
</dbReference>
<evidence type="ECO:0000313" key="5">
    <source>
        <dbReference type="Proteomes" id="UP001497497"/>
    </source>
</evidence>
<gene>
    <name evidence="4" type="ORF">GSLYS_00000512001</name>
</gene>
<comment type="caution">
    <text evidence="4">The sequence shown here is derived from an EMBL/GenBank/DDBJ whole genome shotgun (WGS) entry which is preliminary data.</text>
</comment>
<dbReference type="GO" id="GO:0005615">
    <property type="term" value="C:extracellular space"/>
    <property type="evidence" value="ECO:0007669"/>
    <property type="project" value="TreeGrafter"/>
</dbReference>
<name>A0AAV2GY25_LYMST</name>
<dbReference type="InterPro" id="IPR002223">
    <property type="entry name" value="Kunitz_BPTI"/>
</dbReference>
<dbReference type="Pfam" id="PF00014">
    <property type="entry name" value="Kunitz_BPTI"/>
    <property type="match status" value="1"/>
</dbReference>
<organism evidence="4 5">
    <name type="scientific">Lymnaea stagnalis</name>
    <name type="common">Great pond snail</name>
    <name type="synonym">Helix stagnalis</name>
    <dbReference type="NCBI Taxonomy" id="6523"/>
    <lineage>
        <taxon>Eukaryota</taxon>
        <taxon>Metazoa</taxon>
        <taxon>Spiralia</taxon>
        <taxon>Lophotrochozoa</taxon>
        <taxon>Mollusca</taxon>
        <taxon>Gastropoda</taxon>
        <taxon>Heterobranchia</taxon>
        <taxon>Euthyneura</taxon>
        <taxon>Panpulmonata</taxon>
        <taxon>Hygrophila</taxon>
        <taxon>Lymnaeoidea</taxon>
        <taxon>Lymnaeidae</taxon>
        <taxon>Lymnaea</taxon>
    </lineage>
</organism>
<dbReference type="SMART" id="SM00131">
    <property type="entry name" value="KU"/>
    <property type="match status" value="1"/>
</dbReference>
<dbReference type="PANTHER" id="PTHR10083">
    <property type="entry name" value="KUNITZ-TYPE PROTEASE INHIBITOR-RELATED"/>
    <property type="match status" value="1"/>
</dbReference>
<dbReference type="CDD" id="cd00109">
    <property type="entry name" value="Kunitz-type"/>
    <property type="match status" value="1"/>
</dbReference>
<dbReference type="PROSITE" id="PS00280">
    <property type="entry name" value="BPTI_KUNITZ_1"/>
    <property type="match status" value="1"/>
</dbReference>
<dbReference type="PROSITE" id="PS50279">
    <property type="entry name" value="BPTI_KUNITZ_2"/>
    <property type="match status" value="1"/>
</dbReference>
<dbReference type="Proteomes" id="UP001497497">
    <property type="component" value="Unassembled WGS sequence"/>
</dbReference>
<evidence type="ECO:0000259" key="3">
    <source>
        <dbReference type="PROSITE" id="PS50279"/>
    </source>
</evidence>
<feature type="domain" description="BPTI/Kunitz inhibitor" evidence="3">
    <location>
        <begin position="26"/>
        <end position="76"/>
    </location>
</feature>
<dbReference type="Gene3D" id="4.10.410.10">
    <property type="entry name" value="Pancreatic trypsin inhibitor Kunitz domain"/>
    <property type="match status" value="1"/>
</dbReference>
<dbReference type="EMBL" id="CAXITT010000004">
    <property type="protein sequence ID" value="CAL1526335.1"/>
    <property type="molecule type" value="Genomic_DNA"/>
</dbReference>
<dbReference type="FunFam" id="4.10.410.10:FF:000004">
    <property type="entry name" value="Tissue factor pathway inhibitor"/>
    <property type="match status" value="1"/>
</dbReference>
<feature type="signal peptide" evidence="2">
    <location>
        <begin position="1"/>
        <end position="20"/>
    </location>
</feature>
<keyword evidence="2" id="KW-0732">Signal</keyword>
<accession>A0AAV2GY25</accession>
<dbReference type="GO" id="GO:0004867">
    <property type="term" value="F:serine-type endopeptidase inhibitor activity"/>
    <property type="evidence" value="ECO:0007669"/>
    <property type="project" value="InterPro"/>
</dbReference>
<evidence type="ECO:0000256" key="1">
    <source>
        <dbReference type="ARBA" id="ARBA00023157"/>
    </source>
</evidence>
<evidence type="ECO:0000313" key="4">
    <source>
        <dbReference type="EMBL" id="CAL1526335.1"/>
    </source>
</evidence>
<dbReference type="InterPro" id="IPR020901">
    <property type="entry name" value="Prtase_inh_Kunz-CS"/>
</dbReference>
<dbReference type="AlphaFoldDB" id="A0AAV2GY25"/>
<sequence>MMTKMLVFCLFGMLCIQLSTQQTATCDLEKDAGPCRGIFKRFYFNKVTGACEEFEYGGCQGNANNFETSEDCLAACQAARKK</sequence>
<dbReference type="SUPFAM" id="SSF57362">
    <property type="entry name" value="BPTI-like"/>
    <property type="match status" value="1"/>
</dbReference>
<dbReference type="PRINTS" id="PR00759">
    <property type="entry name" value="BASICPTASE"/>
</dbReference>
<evidence type="ECO:0000256" key="2">
    <source>
        <dbReference type="SAM" id="SignalP"/>
    </source>
</evidence>
<proteinExistence type="predicted"/>
<dbReference type="PANTHER" id="PTHR10083:SF373">
    <property type="entry name" value="SERINE PEPTIDASE INHIBITOR, KUNITZ TYPE, 2"/>
    <property type="match status" value="1"/>
</dbReference>
<feature type="chain" id="PRO_5043506005" description="BPTI/Kunitz inhibitor domain-containing protein" evidence="2">
    <location>
        <begin position="21"/>
        <end position="82"/>
    </location>
</feature>
<keyword evidence="5" id="KW-1185">Reference proteome</keyword>